<dbReference type="AlphaFoldDB" id="A0A6J6VCU1"/>
<reference evidence="2" key="1">
    <citation type="submission" date="2020-05" db="EMBL/GenBank/DDBJ databases">
        <authorList>
            <person name="Chiriac C."/>
            <person name="Salcher M."/>
            <person name="Ghai R."/>
            <person name="Kavagutti S V."/>
        </authorList>
    </citation>
    <scope>NUCLEOTIDE SEQUENCE</scope>
</reference>
<sequence length="188" mass="20266">MRKHHSALGGVALALALALTGCGGDDNEPTVQETPSQSPSPTTPAASPTPKTDEEKAAAQLTAYLDVRDDFYRQATIDFKRLNKVATGSEFLNVQQHVSAIERSGGKVTGEYVHTLGEPRDRGAYILIIDCEDRSGVERTNKAGQLVPEPTGPDGKPVPNPLPIEYTLVKEKGRWLVSEQNGLLEESC</sequence>
<feature type="compositionally biased region" description="Low complexity" evidence="1">
    <location>
        <begin position="34"/>
        <end position="50"/>
    </location>
</feature>
<organism evidence="2">
    <name type="scientific">freshwater metagenome</name>
    <dbReference type="NCBI Taxonomy" id="449393"/>
    <lineage>
        <taxon>unclassified sequences</taxon>
        <taxon>metagenomes</taxon>
        <taxon>ecological metagenomes</taxon>
    </lineage>
</organism>
<proteinExistence type="predicted"/>
<name>A0A6J6VCU1_9ZZZZ</name>
<evidence type="ECO:0000313" key="2">
    <source>
        <dbReference type="EMBL" id="CAB4769574.1"/>
    </source>
</evidence>
<dbReference type="PROSITE" id="PS51257">
    <property type="entry name" value="PROKAR_LIPOPROTEIN"/>
    <property type="match status" value="1"/>
</dbReference>
<gene>
    <name evidence="2" type="ORF">UFOPK2761_03306</name>
</gene>
<feature type="region of interest" description="Disordered" evidence="1">
    <location>
        <begin position="24"/>
        <end position="55"/>
    </location>
</feature>
<evidence type="ECO:0000256" key="1">
    <source>
        <dbReference type="SAM" id="MobiDB-lite"/>
    </source>
</evidence>
<protein>
    <submittedName>
        <fullName evidence="2">Unannotated protein</fullName>
    </submittedName>
</protein>
<dbReference type="EMBL" id="CAEZYQ010000044">
    <property type="protein sequence ID" value="CAB4769574.1"/>
    <property type="molecule type" value="Genomic_DNA"/>
</dbReference>
<accession>A0A6J6VCU1</accession>